<reference evidence="1 2" key="1">
    <citation type="submission" date="2019-04" db="EMBL/GenBank/DDBJ databases">
        <authorList>
            <person name="Hwang J.C."/>
        </authorList>
    </citation>
    <scope>NUCLEOTIDE SEQUENCE [LARGE SCALE GENOMIC DNA]</scope>
    <source>
        <strain evidence="1 2">IMCC35002</strain>
    </source>
</reference>
<sequence length="263" mass="29692">MNLKQIRSSYCQHGFAKFTGFSGDKEIAQLTETLMRFHRNWCVANLELYQQGAVNSAYLTGTQHLTLAERSVLFDFIGSHKVMELVQALPLLKPAFMNTQLFFDPVNGAQSNYWHRDPQYHLNLQQQRQALSGPEVIHLRLALKDELGIELVPGSHRNWDNDEELAVRQQVGGRSNSEPLSTGLSLPLQRGDLLIFSANMIHRGLYGNQRLGFDMLFCEALPELLKFADANCLPSEAHLQQLQAPMAFLNTLNVKGRGDCKPD</sequence>
<dbReference type="GO" id="GO:0016706">
    <property type="term" value="F:2-oxoglutarate-dependent dioxygenase activity"/>
    <property type="evidence" value="ECO:0007669"/>
    <property type="project" value="UniProtKB-ARBA"/>
</dbReference>
<accession>A0A4U1BPJ3</accession>
<keyword evidence="1" id="KW-0223">Dioxygenase</keyword>
<dbReference type="OrthoDB" id="345086at2"/>
<dbReference type="Proteomes" id="UP000305675">
    <property type="component" value="Unassembled WGS sequence"/>
</dbReference>
<protein>
    <submittedName>
        <fullName evidence="1">Phytanoyl-CoA dioxygenase family protein</fullName>
    </submittedName>
</protein>
<dbReference type="AlphaFoldDB" id="A0A4U1BPJ3"/>
<evidence type="ECO:0000313" key="1">
    <source>
        <dbReference type="EMBL" id="TKB54525.1"/>
    </source>
</evidence>
<dbReference type="InterPro" id="IPR008775">
    <property type="entry name" value="Phytyl_CoA_dOase-like"/>
</dbReference>
<keyword evidence="1" id="KW-0560">Oxidoreductase</keyword>
<comment type="caution">
    <text evidence="1">The sequence shown here is derived from an EMBL/GenBank/DDBJ whole genome shotgun (WGS) entry which is preliminary data.</text>
</comment>
<keyword evidence="2" id="KW-1185">Reference proteome</keyword>
<dbReference type="EMBL" id="SWCJ01000008">
    <property type="protein sequence ID" value="TKB54525.1"/>
    <property type="molecule type" value="Genomic_DNA"/>
</dbReference>
<organism evidence="1 2">
    <name type="scientific">Ferrimonas aestuarii</name>
    <dbReference type="NCBI Taxonomy" id="2569539"/>
    <lineage>
        <taxon>Bacteria</taxon>
        <taxon>Pseudomonadati</taxon>
        <taxon>Pseudomonadota</taxon>
        <taxon>Gammaproteobacteria</taxon>
        <taxon>Alteromonadales</taxon>
        <taxon>Ferrimonadaceae</taxon>
        <taxon>Ferrimonas</taxon>
    </lineage>
</organism>
<dbReference type="RefSeq" id="WP_136863660.1">
    <property type="nucleotide sequence ID" value="NZ_SWCJ01000008.1"/>
</dbReference>
<dbReference type="Gene3D" id="2.60.120.620">
    <property type="entry name" value="q2cbj1_9rhob like domain"/>
    <property type="match status" value="1"/>
</dbReference>
<dbReference type="SUPFAM" id="SSF51197">
    <property type="entry name" value="Clavaminate synthase-like"/>
    <property type="match status" value="1"/>
</dbReference>
<name>A0A4U1BPJ3_9GAMM</name>
<evidence type="ECO:0000313" key="2">
    <source>
        <dbReference type="Proteomes" id="UP000305675"/>
    </source>
</evidence>
<proteinExistence type="predicted"/>
<gene>
    <name evidence="1" type="ORF">FCL42_11985</name>
</gene>
<dbReference type="Pfam" id="PF05721">
    <property type="entry name" value="PhyH"/>
    <property type="match status" value="1"/>
</dbReference>